<proteinExistence type="predicted"/>
<keyword evidence="3" id="KW-1185">Reference proteome</keyword>
<dbReference type="OrthoDB" id="2189860at2759"/>
<dbReference type="PROSITE" id="PS51072">
    <property type="entry name" value="MHD"/>
    <property type="match status" value="1"/>
</dbReference>
<reference evidence="2 3" key="1">
    <citation type="journal article" date="2017" name="Environ. Microbiol.">
        <title>Decay of the glycolytic pathway and adaptation to intranuclear parasitism within Enterocytozoonidae microsporidia.</title>
        <authorList>
            <person name="Wiredu Boakye D."/>
            <person name="Jaroenlak P."/>
            <person name="Prachumwat A."/>
            <person name="Williams T.A."/>
            <person name="Bateman K.S."/>
            <person name="Itsathitphaisarn O."/>
            <person name="Sritunyalucksana K."/>
            <person name="Paszkiewicz K.H."/>
            <person name="Moore K.A."/>
            <person name="Stentiford G.D."/>
            <person name="Williams B.A."/>
        </authorList>
    </citation>
    <scope>NUCLEOTIDE SEQUENCE [LARGE SCALE GENOMIC DNA]</scope>
    <source>
        <strain evidence="2 3">GB1</strain>
    </source>
</reference>
<evidence type="ECO:0000259" key="1">
    <source>
        <dbReference type="PROSITE" id="PS51072"/>
    </source>
</evidence>
<dbReference type="InterPro" id="IPR028565">
    <property type="entry name" value="MHD"/>
</dbReference>
<dbReference type="VEuPathDB" id="MicrosporidiaDB:ECANGB1_683"/>
<organism evidence="2 3">
    <name type="scientific">Enterospora canceri</name>
    <dbReference type="NCBI Taxonomy" id="1081671"/>
    <lineage>
        <taxon>Eukaryota</taxon>
        <taxon>Fungi</taxon>
        <taxon>Fungi incertae sedis</taxon>
        <taxon>Microsporidia</taxon>
        <taxon>Enterocytozoonidae</taxon>
        <taxon>Enterospora</taxon>
    </lineage>
</organism>
<dbReference type="Proteomes" id="UP000192639">
    <property type="component" value="Unassembled WGS sequence"/>
</dbReference>
<name>A0A1Y1S8U5_9MICR</name>
<evidence type="ECO:0000313" key="3">
    <source>
        <dbReference type="Proteomes" id="UP000192639"/>
    </source>
</evidence>
<dbReference type="Pfam" id="PF00928">
    <property type="entry name" value="Adap_comp_sub"/>
    <property type="match status" value="1"/>
</dbReference>
<dbReference type="EMBL" id="LWDP01000019">
    <property type="protein sequence ID" value="ORD94478.1"/>
    <property type="molecule type" value="Genomic_DNA"/>
</dbReference>
<dbReference type="AlphaFoldDB" id="A0A1Y1S8U5"/>
<sequence>MIVLETKQINKMITEIFITSKGGQLLYGNVEKYSEMCEIDFNSMKTPTRLSTLAVNDCIMYILYHSMDNFMASKALLNIKEHLKNSGLEISRNSLNENYFKFITELYHPSLIRDHKKTYIRIKTDNIYIDVVEQYQTVIKNNQVLKNSLFGEILYKDNREIKVEFTVPNHVDVVKTDHAVQLLEANKHQLYYKNGSRTLASYFINNVNEPLITLSKTNNLYKFTATKPVKFKTIRIRIPVPETAYDSKTEARNGEHRLNTETSYVEWRFTNYLFTEELIRVEPIVLEIARDTRSILIDFVIENYADASANITRSELVFNQEAKIWVKYFTQASHYEIRM</sequence>
<dbReference type="Gene3D" id="2.60.40.1170">
    <property type="entry name" value="Mu homology domain, subdomain B"/>
    <property type="match status" value="2"/>
</dbReference>
<protein>
    <recommendedName>
        <fullName evidence="1">MHD domain-containing protein</fullName>
    </recommendedName>
</protein>
<evidence type="ECO:0000313" key="2">
    <source>
        <dbReference type="EMBL" id="ORD94478.1"/>
    </source>
</evidence>
<dbReference type="SUPFAM" id="SSF49447">
    <property type="entry name" value="Second domain of Mu2 adaptin subunit (ap50) of ap2 adaptor"/>
    <property type="match status" value="1"/>
</dbReference>
<dbReference type="InterPro" id="IPR036168">
    <property type="entry name" value="AP2_Mu_C_sf"/>
</dbReference>
<accession>A0A1Y1S8U5</accession>
<feature type="domain" description="MHD" evidence="1">
    <location>
        <begin position="124"/>
        <end position="338"/>
    </location>
</feature>
<gene>
    <name evidence="2" type="ORF">ECANGB1_683</name>
</gene>
<comment type="caution">
    <text evidence="2">The sequence shown here is derived from an EMBL/GenBank/DDBJ whole genome shotgun (WGS) entry which is preliminary data.</text>
</comment>